<dbReference type="PROSITE" id="PS50850">
    <property type="entry name" value="MFS"/>
    <property type="match status" value="1"/>
</dbReference>
<dbReference type="PRINTS" id="PR00171">
    <property type="entry name" value="SUGRTRNSPORT"/>
</dbReference>
<feature type="transmembrane region" description="Helical" evidence="8">
    <location>
        <begin position="324"/>
        <end position="347"/>
    </location>
</feature>
<organism evidence="10 11">
    <name type="scientific">Amphibalanus amphitrite</name>
    <name type="common">Striped barnacle</name>
    <name type="synonym">Balanus amphitrite</name>
    <dbReference type="NCBI Taxonomy" id="1232801"/>
    <lineage>
        <taxon>Eukaryota</taxon>
        <taxon>Metazoa</taxon>
        <taxon>Ecdysozoa</taxon>
        <taxon>Arthropoda</taxon>
        <taxon>Crustacea</taxon>
        <taxon>Multicrustacea</taxon>
        <taxon>Cirripedia</taxon>
        <taxon>Thoracica</taxon>
        <taxon>Thoracicalcarea</taxon>
        <taxon>Balanomorpha</taxon>
        <taxon>Balanoidea</taxon>
        <taxon>Balanidae</taxon>
        <taxon>Amphibalaninae</taxon>
        <taxon>Amphibalanus</taxon>
    </lineage>
</organism>
<evidence type="ECO:0000256" key="3">
    <source>
        <dbReference type="ARBA" id="ARBA00022475"/>
    </source>
</evidence>
<dbReference type="InterPro" id="IPR003663">
    <property type="entry name" value="Sugar/inositol_transpt"/>
</dbReference>
<dbReference type="InterPro" id="IPR005828">
    <property type="entry name" value="MFS_sugar_transport-like"/>
</dbReference>
<dbReference type="AlphaFoldDB" id="A0A6A4WG08"/>
<feature type="transmembrane region" description="Helical" evidence="8">
    <location>
        <begin position="176"/>
        <end position="194"/>
    </location>
</feature>
<feature type="transmembrane region" description="Helical" evidence="8">
    <location>
        <begin position="430"/>
        <end position="448"/>
    </location>
</feature>
<evidence type="ECO:0000256" key="1">
    <source>
        <dbReference type="ARBA" id="ARBA00004651"/>
    </source>
</evidence>
<evidence type="ECO:0000256" key="5">
    <source>
        <dbReference type="ARBA" id="ARBA00022692"/>
    </source>
</evidence>
<feature type="transmembrane region" description="Helical" evidence="8">
    <location>
        <begin position="398"/>
        <end position="418"/>
    </location>
</feature>
<dbReference type="Proteomes" id="UP000440578">
    <property type="component" value="Unassembled WGS sequence"/>
</dbReference>
<feature type="transmembrane region" description="Helical" evidence="8">
    <location>
        <begin position="64"/>
        <end position="84"/>
    </location>
</feature>
<sequence>MTSSTLELISPRPYYTTQVLASLAVAMGQLAVGLGKGYSSPALQSLAGAREHGGLAISAQQGSWVASLSLLGALVGGLPSGLALRLGRRRLLAAVSVPFAAAWWLAAGAGSVWELYAAAFISGVCSSVVAVVTPVYVSEIAQPAVRGSLCSLTKVATSVGLLLSYSLGVALDWRRLAMVASAGPLLLLLGCCCVPETPSFLMFRGRDREARAALQWLRGPSADISSEHDVMRANIVYIKQEQPSCGDASPEQWRALVRPVLVTTGLMFLQKFSGVHAFSFYGVTILDKVLARASAQGAAAVVALLQILAGLTSSVLIDTVGRRPLLMVSSALMSISLAGFGTFVYVVERLEWTSAQQAPFDWVPMSCVLVCQVAFALGVGPISWLLIGELFPLRQRGLGALAASVSYGCAFVSVKTFVDLERWLGLCGVFWLYAVVSLFCLAFILVFVPETKGRELEEMEERTRFV</sequence>
<dbReference type="Gene3D" id="1.20.1250.20">
    <property type="entry name" value="MFS general substrate transporter like domains"/>
    <property type="match status" value="1"/>
</dbReference>
<keyword evidence="11" id="KW-1185">Reference proteome</keyword>
<keyword evidence="5 8" id="KW-0812">Transmembrane</keyword>
<dbReference type="PANTHER" id="PTHR48021">
    <property type="match status" value="1"/>
</dbReference>
<dbReference type="FunFam" id="1.20.1250.20:FF:000218">
    <property type="entry name" value="facilitated trehalose transporter Tret1"/>
    <property type="match status" value="1"/>
</dbReference>
<feature type="transmembrane region" description="Helical" evidence="8">
    <location>
        <begin position="149"/>
        <end position="170"/>
    </location>
</feature>
<dbReference type="SUPFAM" id="SSF103473">
    <property type="entry name" value="MFS general substrate transporter"/>
    <property type="match status" value="1"/>
</dbReference>
<feature type="transmembrane region" description="Helical" evidence="8">
    <location>
        <begin position="362"/>
        <end position="386"/>
    </location>
</feature>
<dbReference type="InterPro" id="IPR036259">
    <property type="entry name" value="MFS_trans_sf"/>
</dbReference>
<proteinExistence type="predicted"/>
<name>A0A6A4WG08_AMPAM</name>
<keyword evidence="3" id="KW-1003">Cell membrane</keyword>
<evidence type="ECO:0000259" key="9">
    <source>
        <dbReference type="PROSITE" id="PS50850"/>
    </source>
</evidence>
<evidence type="ECO:0000256" key="8">
    <source>
        <dbReference type="SAM" id="Phobius"/>
    </source>
</evidence>
<dbReference type="InterPro" id="IPR050549">
    <property type="entry name" value="MFS_Trehalose_Transporter"/>
</dbReference>
<accession>A0A6A4WG08</accession>
<comment type="caution">
    <text evidence="10">The sequence shown here is derived from an EMBL/GenBank/DDBJ whole genome shotgun (WGS) entry which is preliminary data.</text>
</comment>
<protein>
    <submittedName>
        <fullName evidence="10">Facilitated trehalose transporter Tret1</fullName>
    </submittedName>
</protein>
<dbReference type="InterPro" id="IPR020846">
    <property type="entry name" value="MFS_dom"/>
</dbReference>
<evidence type="ECO:0000256" key="7">
    <source>
        <dbReference type="ARBA" id="ARBA00023136"/>
    </source>
</evidence>
<evidence type="ECO:0000256" key="6">
    <source>
        <dbReference type="ARBA" id="ARBA00022989"/>
    </source>
</evidence>
<reference evidence="10 11" key="1">
    <citation type="submission" date="2019-07" db="EMBL/GenBank/DDBJ databases">
        <title>Draft genome assembly of a fouling barnacle, Amphibalanus amphitrite (Darwin, 1854): The first reference genome for Thecostraca.</title>
        <authorList>
            <person name="Kim W."/>
        </authorList>
    </citation>
    <scope>NUCLEOTIDE SEQUENCE [LARGE SCALE GENOMIC DNA]</scope>
    <source>
        <strain evidence="10">SNU_AA5</strain>
        <tissue evidence="10">Soma without cirri and trophi</tissue>
    </source>
</reference>
<dbReference type="EMBL" id="VIIS01001018">
    <property type="protein sequence ID" value="KAF0302754.1"/>
    <property type="molecule type" value="Genomic_DNA"/>
</dbReference>
<evidence type="ECO:0000256" key="2">
    <source>
        <dbReference type="ARBA" id="ARBA00022448"/>
    </source>
</evidence>
<dbReference type="PANTHER" id="PTHR48021:SF34">
    <property type="entry name" value="FACILITATED TREHALOSE TRANSPORTER TRET1-2 HOMOLOG-LIKE PROTEIN"/>
    <property type="match status" value="1"/>
</dbReference>
<evidence type="ECO:0000313" key="11">
    <source>
        <dbReference type="Proteomes" id="UP000440578"/>
    </source>
</evidence>
<keyword evidence="4" id="KW-0762">Sugar transport</keyword>
<feature type="transmembrane region" description="Helical" evidence="8">
    <location>
        <begin position="91"/>
        <end position="109"/>
    </location>
</feature>
<gene>
    <name evidence="10" type="primary">Tret1_23</name>
    <name evidence="10" type="ORF">FJT64_025182</name>
</gene>
<keyword evidence="6 8" id="KW-1133">Transmembrane helix</keyword>
<dbReference type="OrthoDB" id="6339427at2759"/>
<feature type="transmembrane region" description="Helical" evidence="8">
    <location>
        <begin position="295"/>
        <end position="317"/>
    </location>
</feature>
<comment type="subcellular location">
    <subcellularLocation>
        <location evidence="1">Cell membrane</location>
        <topology evidence="1">Multi-pass membrane protein</topology>
    </subcellularLocation>
</comment>
<feature type="domain" description="Major facilitator superfamily (MFS) profile" evidence="9">
    <location>
        <begin position="21"/>
        <end position="452"/>
    </location>
</feature>
<evidence type="ECO:0000256" key="4">
    <source>
        <dbReference type="ARBA" id="ARBA00022597"/>
    </source>
</evidence>
<evidence type="ECO:0000313" key="10">
    <source>
        <dbReference type="EMBL" id="KAF0302754.1"/>
    </source>
</evidence>
<dbReference type="Pfam" id="PF00083">
    <property type="entry name" value="Sugar_tr"/>
    <property type="match status" value="1"/>
</dbReference>
<feature type="transmembrane region" description="Helical" evidence="8">
    <location>
        <begin position="115"/>
        <end position="137"/>
    </location>
</feature>
<dbReference type="GO" id="GO:0022857">
    <property type="term" value="F:transmembrane transporter activity"/>
    <property type="evidence" value="ECO:0007669"/>
    <property type="project" value="InterPro"/>
</dbReference>
<keyword evidence="7 8" id="KW-0472">Membrane</keyword>
<keyword evidence="2" id="KW-0813">Transport</keyword>
<feature type="transmembrane region" description="Helical" evidence="8">
    <location>
        <begin position="260"/>
        <end position="283"/>
    </location>
</feature>
<dbReference type="GO" id="GO:0005886">
    <property type="term" value="C:plasma membrane"/>
    <property type="evidence" value="ECO:0007669"/>
    <property type="project" value="UniProtKB-SubCell"/>
</dbReference>